<sequence length="659" mass="75242">MQDALHKLESCDQERSNIICSALKNISSLTANTTDMQLTKIQKQQLSMEIKIVEDLHDLGLKNITETEDLSLIVNELFFQHVADKVEEQCPLFTQIVKLLCIGKRSGTNTGKKTDAFKFKSALHIINALGEIRSQRTTDEFGLMFGLLLISYGCGRAVLDAIHALGLCKSYDFYRAYLTKRLDAYKDIVTSRFPKTWPVILMFDNINIHKGKSRYVRIKQSMVPVMWNFTVRAVMKPNLSECEKLWKDAGTGTQPQGSLENLTADHLLLGAKENKDVKCLYDDAADRMLIELLDFGINRTHVPTDFGEKSEHECTTFLKDNEYVGNNEKGQKCNIAVPNVTEEYETSYEMKNIFILPISLADEAYTCGEALVYRQYSEDLNLNIQRRDQYIAFDNRKKDYDLSNARERYKMYKELEVHESELSNLKDTFESEKVVVDDPCVLPYNDYITKYRQMVRQQERDMKKVVEFLEKGVADMPLEQSVSFIKCHSGMWSSLNDEYNRSALHVFVEKGNIKCVESLLICGAHVNAGEGCGVTPLMIALMQKNVEMTKLLLKYEARVWGLFPGHLPTPMEICEKLQHSELMEILTNVYQQHEMQSLAHAMEFLNTEEHACGLVENDYETVESSCLGQTEASLSDSDESKTSSNVRDKIITVGDVKQQ</sequence>
<keyword evidence="2" id="KW-0040">ANK repeat</keyword>
<comment type="caution">
    <text evidence="3">The sequence shown here is derived from an EMBL/GenBank/DDBJ whole genome shotgun (WGS) entry which is preliminary data.</text>
</comment>
<dbReference type="InterPro" id="IPR036770">
    <property type="entry name" value="Ankyrin_rpt-contain_sf"/>
</dbReference>
<reference evidence="3" key="1">
    <citation type="submission" date="2020-04" db="EMBL/GenBank/DDBJ databases">
        <authorList>
            <person name="Alioto T."/>
            <person name="Alioto T."/>
            <person name="Gomez Garrido J."/>
        </authorList>
    </citation>
    <scope>NUCLEOTIDE SEQUENCE</scope>
    <source>
        <strain evidence="3">A484AB</strain>
    </source>
</reference>
<dbReference type="PROSITE" id="PS50088">
    <property type="entry name" value="ANK_REPEAT"/>
    <property type="match status" value="1"/>
</dbReference>
<dbReference type="InterPro" id="IPR002110">
    <property type="entry name" value="Ankyrin_rpt"/>
</dbReference>
<dbReference type="InterPro" id="IPR050776">
    <property type="entry name" value="Ank_Repeat/CDKN_Inhibitor"/>
</dbReference>
<dbReference type="PANTHER" id="PTHR24201:SF16">
    <property type="entry name" value="ANKYRIN-1-LIKE-RELATED"/>
    <property type="match status" value="1"/>
</dbReference>
<dbReference type="EMBL" id="CACRXK020000882">
    <property type="protein sequence ID" value="CAB3985522.1"/>
    <property type="molecule type" value="Genomic_DNA"/>
</dbReference>
<dbReference type="GO" id="GO:0005634">
    <property type="term" value="C:nucleus"/>
    <property type="evidence" value="ECO:0007669"/>
    <property type="project" value="TreeGrafter"/>
</dbReference>
<dbReference type="SUPFAM" id="SSF48403">
    <property type="entry name" value="Ankyrin repeat"/>
    <property type="match status" value="1"/>
</dbReference>
<gene>
    <name evidence="3" type="ORF">PACLA_8A082233</name>
</gene>
<dbReference type="SMART" id="SM00248">
    <property type="entry name" value="ANK"/>
    <property type="match status" value="2"/>
</dbReference>
<dbReference type="Proteomes" id="UP001152795">
    <property type="component" value="Unassembled WGS sequence"/>
</dbReference>
<dbReference type="AlphaFoldDB" id="A0A6S7G912"/>
<dbReference type="Pfam" id="PF12796">
    <property type="entry name" value="Ank_2"/>
    <property type="match status" value="1"/>
</dbReference>
<proteinExistence type="predicted"/>
<keyword evidence="1" id="KW-0677">Repeat</keyword>
<evidence type="ECO:0000313" key="4">
    <source>
        <dbReference type="Proteomes" id="UP001152795"/>
    </source>
</evidence>
<evidence type="ECO:0000256" key="2">
    <source>
        <dbReference type="ARBA" id="ARBA00023043"/>
    </source>
</evidence>
<keyword evidence="4" id="KW-1185">Reference proteome</keyword>
<name>A0A6S7G912_PARCT</name>
<dbReference type="PANTHER" id="PTHR24201">
    <property type="entry name" value="ANK_REP_REGION DOMAIN-CONTAINING PROTEIN"/>
    <property type="match status" value="1"/>
</dbReference>
<protein>
    <submittedName>
        <fullName evidence="3">Ankyrin repeat-containing</fullName>
    </submittedName>
</protein>
<organism evidence="3 4">
    <name type="scientific">Paramuricea clavata</name>
    <name type="common">Red gorgonian</name>
    <name type="synonym">Violescent sea-whip</name>
    <dbReference type="NCBI Taxonomy" id="317549"/>
    <lineage>
        <taxon>Eukaryota</taxon>
        <taxon>Metazoa</taxon>
        <taxon>Cnidaria</taxon>
        <taxon>Anthozoa</taxon>
        <taxon>Octocorallia</taxon>
        <taxon>Malacalcyonacea</taxon>
        <taxon>Plexauridae</taxon>
        <taxon>Paramuricea</taxon>
    </lineage>
</organism>
<dbReference type="OrthoDB" id="5977287at2759"/>
<dbReference type="Gene3D" id="1.25.40.20">
    <property type="entry name" value="Ankyrin repeat-containing domain"/>
    <property type="match status" value="1"/>
</dbReference>
<accession>A0A6S7G912</accession>
<evidence type="ECO:0000256" key="1">
    <source>
        <dbReference type="ARBA" id="ARBA00022737"/>
    </source>
</evidence>
<evidence type="ECO:0000313" key="3">
    <source>
        <dbReference type="EMBL" id="CAB3985522.1"/>
    </source>
</evidence>